<dbReference type="PANTHER" id="PTHR43400">
    <property type="entry name" value="FUMARATE REDUCTASE"/>
    <property type="match status" value="1"/>
</dbReference>
<accession>A6NV64</accession>
<evidence type="ECO:0000256" key="3">
    <source>
        <dbReference type="ARBA" id="ARBA00013137"/>
    </source>
</evidence>
<protein>
    <recommendedName>
        <fullName evidence="4">Urocanate reductase</fullName>
        <ecNumber evidence="3">1.3.99.33</ecNumber>
    </recommendedName>
</protein>
<dbReference type="InterPro" id="IPR027477">
    <property type="entry name" value="Succ_DH/fumarate_Rdtase_cat_sf"/>
</dbReference>
<dbReference type="SMART" id="SM00900">
    <property type="entry name" value="FMN_bind"/>
    <property type="match status" value="2"/>
</dbReference>
<evidence type="ECO:0000256" key="8">
    <source>
        <dbReference type="ARBA" id="ARBA00049922"/>
    </source>
</evidence>
<dbReference type="Proteomes" id="UP000003639">
    <property type="component" value="Unassembled WGS sequence"/>
</dbReference>
<dbReference type="STRING" id="411467.BACCAP_02099"/>
<dbReference type="Pfam" id="PF04205">
    <property type="entry name" value="FMN_bind"/>
    <property type="match status" value="2"/>
</dbReference>
<dbReference type="eggNOG" id="COG1053">
    <property type="taxonomic scope" value="Bacteria"/>
</dbReference>
<sequence length="694" mass="71774">MRKKLKKGIAMALALAMALGLTACTSEPKQSEQPTGSAGIYTAGTYSAEAQGMESAVKVSVTVSESEITDVTIDVSGETAGYGADVGEPMKEAILEAQSAEVDGVSGATITSDAVKSAVQKCLDQAMGKEPAEVGGYTAGTYTAEAKGRNGAIVVSVTFSEDSIENIEITEQAETYGLAWGLTTSPVEVLPEEIVRCQSLGVDSISGATLTSAAIKQAVADCVTQAGGDTEALKSAPVDRPEPTDETYDADVVVVGAGAAGLSAAIAANDQGAKVIVLEKQGVTGGATARSGGKIVAAGTKWQEAQGITDTPEMMFDYFKEIGGDLIDDDLLKLYCDRSAENMEWLESKGVVFQDVEAIHSALSPWRVHNPQGGGGQKTGGSGNGAQITVPLTKDLEESGVEILYNVCADELLCSDAGVVEGISGVRPDGSRVTVNAKSVVLCTGGYAQNKEMMERYAETTEGFMTLVPTSNTGDGLVMAEAVGAQIFDSPATQVIYVSKTCGVGIKEEAGLIVNARGERVVNEYTYQYHVGQGIANSGCSYGYYIASAADPNPTVQYGLTLESTPHAATAAELAEQIGVDPAVLEATISRYNELCALGVDEDFGKPQDKMVPIEGEIYALRLDPSVTVTYGGLVTDTSARVLDDNNQPISGLYAAGEVAFTGLCGEEYPSCGLAVGTAAFFGRVAGESAAAAE</sequence>
<dbReference type="InterPro" id="IPR003953">
    <property type="entry name" value="FAD-dep_OxRdtase_2_FAD-bd"/>
</dbReference>
<evidence type="ECO:0000259" key="10">
    <source>
        <dbReference type="SMART" id="SM00900"/>
    </source>
</evidence>
<evidence type="ECO:0000313" key="11">
    <source>
        <dbReference type="EMBL" id="EDN00265.1"/>
    </source>
</evidence>
<dbReference type="SUPFAM" id="SSF56425">
    <property type="entry name" value="Succinate dehydrogenase/fumarate reductase flavoprotein, catalytic domain"/>
    <property type="match status" value="1"/>
</dbReference>
<dbReference type="InterPro" id="IPR007329">
    <property type="entry name" value="FMN-bd"/>
</dbReference>
<dbReference type="EMBL" id="AAXG02000012">
    <property type="protein sequence ID" value="EDN00265.1"/>
    <property type="molecule type" value="Genomic_DNA"/>
</dbReference>
<organism evidence="11 12">
    <name type="scientific">Pseudoflavonifractor capillosus ATCC 29799</name>
    <dbReference type="NCBI Taxonomy" id="411467"/>
    <lineage>
        <taxon>Bacteria</taxon>
        <taxon>Bacillati</taxon>
        <taxon>Bacillota</taxon>
        <taxon>Clostridia</taxon>
        <taxon>Eubacteriales</taxon>
        <taxon>Oscillospiraceae</taxon>
        <taxon>Pseudoflavonifractor</taxon>
    </lineage>
</organism>
<name>A6NV64_9FIRM</name>
<keyword evidence="5" id="KW-0285">Flavoprotein</keyword>
<dbReference type="eggNOG" id="COG3976">
    <property type="taxonomic scope" value="Bacteria"/>
</dbReference>
<keyword evidence="6" id="KW-0274">FAD</keyword>
<keyword evidence="12" id="KW-1185">Reference proteome</keyword>
<feature type="domain" description="FMN-binding" evidence="10">
    <location>
        <begin position="148"/>
        <end position="226"/>
    </location>
</feature>
<dbReference type="RefSeq" id="WP_006572638.1">
    <property type="nucleotide sequence ID" value="NZ_AAXG02000012.1"/>
</dbReference>
<dbReference type="PROSITE" id="PS51257">
    <property type="entry name" value="PROKAR_LIPOPROTEIN"/>
    <property type="match status" value="1"/>
</dbReference>
<evidence type="ECO:0000256" key="1">
    <source>
        <dbReference type="ARBA" id="ARBA00001917"/>
    </source>
</evidence>
<dbReference type="GO" id="GO:0008202">
    <property type="term" value="P:steroid metabolic process"/>
    <property type="evidence" value="ECO:0007669"/>
    <property type="project" value="UniProtKB-ARBA"/>
</dbReference>
<dbReference type="Gene3D" id="3.90.1010.20">
    <property type="match status" value="2"/>
</dbReference>
<evidence type="ECO:0000256" key="7">
    <source>
        <dbReference type="ARBA" id="ARBA00023002"/>
    </source>
</evidence>
<gene>
    <name evidence="11" type="ORF">BACCAP_02099</name>
</gene>
<dbReference type="Gene3D" id="3.90.700.10">
    <property type="entry name" value="Succinate dehydrogenase/fumarate reductase flavoprotein, catalytic domain"/>
    <property type="match status" value="1"/>
</dbReference>
<dbReference type="Pfam" id="PF00890">
    <property type="entry name" value="FAD_binding_2"/>
    <property type="match status" value="1"/>
</dbReference>
<dbReference type="InterPro" id="IPR036188">
    <property type="entry name" value="FAD/NAD-bd_sf"/>
</dbReference>
<reference evidence="11 12" key="2">
    <citation type="submission" date="2007-06" db="EMBL/GenBank/DDBJ databases">
        <title>Draft genome sequence of Pseudoflavonifractor capillosus ATCC 29799.</title>
        <authorList>
            <person name="Sudarsanam P."/>
            <person name="Ley R."/>
            <person name="Guruge J."/>
            <person name="Turnbaugh P.J."/>
            <person name="Mahowald M."/>
            <person name="Liep D."/>
            <person name="Gordon J."/>
        </authorList>
    </citation>
    <scope>NUCLEOTIDE SEQUENCE [LARGE SCALE GENOMIC DNA]</scope>
    <source>
        <strain evidence="11 12">ATCC 29799</strain>
    </source>
</reference>
<reference evidence="11 12" key="1">
    <citation type="submission" date="2007-04" db="EMBL/GenBank/DDBJ databases">
        <authorList>
            <person name="Fulton L."/>
            <person name="Clifton S."/>
            <person name="Fulton B."/>
            <person name="Xu J."/>
            <person name="Minx P."/>
            <person name="Pepin K.H."/>
            <person name="Johnson M."/>
            <person name="Thiruvilangam P."/>
            <person name="Bhonagiri V."/>
            <person name="Nash W.E."/>
            <person name="Mardis E.R."/>
            <person name="Wilson R.K."/>
        </authorList>
    </citation>
    <scope>NUCLEOTIDE SEQUENCE [LARGE SCALE GENOMIC DNA]</scope>
    <source>
        <strain evidence="11 12">ATCC 29799</strain>
    </source>
</reference>
<dbReference type="GO" id="GO:0010181">
    <property type="term" value="F:FMN binding"/>
    <property type="evidence" value="ECO:0007669"/>
    <property type="project" value="InterPro"/>
</dbReference>
<feature type="chain" id="PRO_5039667599" description="Urocanate reductase" evidence="9">
    <location>
        <begin position="24"/>
        <end position="694"/>
    </location>
</feature>
<dbReference type="GO" id="GO:0033765">
    <property type="term" value="F:steroid dehydrogenase activity, acting on the CH-CH group of donors"/>
    <property type="evidence" value="ECO:0007669"/>
    <property type="project" value="UniProtKB-ARBA"/>
</dbReference>
<keyword evidence="9" id="KW-0732">Signal</keyword>
<evidence type="ECO:0000256" key="2">
    <source>
        <dbReference type="ARBA" id="ARBA00001974"/>
    </source>
</evidence>
<keyword evidence="7" id="KW-0560">Oxidoreductase</keyword>
<evidence type="ECO:0000313" key="12">
    <source>
        <dbReference type="Proteomes" id="UP000003639"/>
    </source>
</evidence>
<dbReference type="SUPFAM" id="SSF51905">
    <property type="entry name" value="FAD/NAD(P)-binding domain"/>
    <property type="match status" value="1"/>
</dbReference>
<evidence type="ECO:0000256" key="6">
    <source>
        <dbReference type="ARBA" id="ARBA00022827"/>
    </source>
</evidence>
<dbReference type="AlphaFoldDB" id="A6NV64"/>
<dbReference type="EC" id="1.3.99.33" evidence="3"/>
<dbReference type="PANTHER" id="PTHR43400:SF10">
    <property type="entry name" value="3-OXOSTEROID 1-DEHYDROGENASE"/>
    <property type="match status" value="1"/>
</dbReference>
<dbReference type="Gene3D" id="3.50.50.60">
    <property type="entry name" value="FAD/NAD(P)-binding domain"/>
    <property type="match status" value="1"/>
</dbReference>
<proteinExistence type="predicted"/>
<feature type="signal peptide" evidence="9">
    <location>
        <begin position="1"/>
        <end position="23"/>
    </location>
</feature>
<comment type="cofactor">
    <cofactor evidence="1">
        <name>FMN</name>
        <dbReference type="ChEBI" id="CHEBI:58210"/>
    </cofactor>
</comment>
<comment type="caution">
    <text evidence="11">The sequence shown here is derived from an EMBL/GenBank/DDBJ whole genome shotgun (WGS) entry which is preliminary data.</text>
</comment>
<dbReference type="OrthoDB" id="1646667at2"/>
<comment type="catalytic activity">
    <reaction evidence="8">
        <text>dihydrourocanate + A = urocanate + AH2</text>
        <dbReference type="Rhea" id="RHEA:36059"/>
        <dbReference type="ChEBI" id="CHEBI:13193"/>
        <dbReference type="ChEBI" id="CHEBI:17499"/>
        <dbReference type="ChEBI" id="CHEBI:27247"/>
        <dbReference type="ChEBI" id="CHEBI:72991"/>
        <dbReference type="EC" id="1.3.99.33"/>
    </reaction>
</comment>
<dbReference type="GO" id="GO:0016020">
    <property type="term" value="C:membrane"/>
    <property type="evidence" value="ECO:0007669"/>
    <property type="project" value="InterPro"/>
</dbReference>
<comment type="cofactor">
    <cofactor evidence="2">
        <name>FAD</name>
        <dbReference type="ChEBI" id="CHEBI:57692"/>
    </cofactor>
</comment>
<feature type="domain" description="FMN-binding" evidence="10">
    <location>
        <begin position="52"/>
        <end position="126"/>
    </location>
</feature>
<evidence type="ECO:0000256" key="5">
    <source>
        <dbReference type="ARBA" id="ARBA00022630"/>
    </source>
</evidence>
<dbReference type="InterPro" id="IPR050315">
    <property type="entry name" value="FAD-oxidoreductase_2"/>
</dbReference>
<evidence type="ECO:0000256" key="9">
    <source>
        <dbReference type="SAM" id="SignalP"/>
    </source>
</evidence>
<dbReference type="PRINTS" id="PR00368">
    <property type="entry name" value="FADPNR"/>
</dbReference>
<evidence type="ECO:0000256" key="4">
    <source>
        <dbReference type="ARBA" id="ARBA00015872"/>
    </source>
</evidence>